<name>A0ABV2R1M7_9HYPH</name>
<dbReference type="Pfam" id="PF00106">
    <property type="entry name" value="adh_short"/>
    <property type="match status" value="1"/>
</dbReference>
<gene>
    <name evidence="4" type="ORF">ABIE08_003091</name>
</gene>
<dbReference type="EMBL" id="JBEPSM010000002">
    <property type="protein sequence ID" value="MET4635145.1"/>
    <property type="molecule type" value="Genomic_DNA"/>
</dbReference>
<dbReference type="SMART" id="SM00822">
    <property type="entry name" value="PKS_KR"/>
    <property type="match status" value="1"/>
</dbReference>
<keyword evidence="5" id="KW-1185">Reference proteome</keyword>
<dbReference type="Proteomes" id="UP001549321">
    <property type="component" value="Unassembled WGS sequence"/>
</dbReference>
<evidence type="ECO:0000313" key="4">
    <source>
        <dbReference type="EMBL" id="MET4635145.1"/>
    </source>
</evidence>
<dbReference type="Gene3D" id="3.40.50.720">
    <property type="entry name" value="NAD(P)-binding Rossmann-like Domain"/>
    <property type="match status" value="1"/>
</dbReference>
<evidence type="ECO:0000259" key="3">
    <source>
        <dbReference type="SMART" id="SM00822"/>
    </source>
</evidence>
<dbReference type="PRINTS" id="PR00080">
    <property type="entry name" value="SDRFAMILY"/>
</dbReference>
<dbReference type="PANTHER" id="PTHR42879">
    <property type="entry name" value="3-OXOACYL-(ACYL-CARRIER-PROTEIN) REDUCTASE"/>
    <property type="match status" value="1"/>
</dbReference>
<sequence>MLDGEIALVTGAKGGIGAATAKALAEAGARVIVTARRIDDAEAIARQCAEGRAIGLACDVADPDSVRAAVREATAMVGAPTILVNNAGTVQPIGLLHETDADAWAANINATLIGAAAMARAVLPAMLDQGRGTIVNLSSGAAHHAMEGWSAYCAAKAGLAMVTKSLALEYGARGIRAFGFAPGIVDTDMQVEIRASGINPVSQLPREKLAGVGEPARAIVYLCTTAADDLAGRELDIRNAEFRERAGLPALPPA</sequence>
<dbReference type="RefSeq" id="WP_354552361.1">
    <property type="nucleotide sequence ID" value="NZ_JBEPSM010000002.1"/>
</dbReference>
<accession>A0ABV2R1M7</accession>
<dbReference type="InterPro" id="IPR036291">
    <property type="entry name" value="NAD(P)-bd_dom_sf"/>
</dbReference>
<reference evidence="4 5" key="1">
    <citation type="submission" date="2024-06" db="EMBL/GenBank/DDBJ databases">
        <title>Sorghum-associated microbial communities from plants grown in Nebraska, USA.</title>
        <authorList>
            <person name="Schachtman D."/>
        </authorList>
    </citation>
    <scope>NUCLEOTIDE SEQUENCE [LARGE SCALE GENOMIC DNA]</scope>
    <source>
        <strain evidence="4 5">3207</strain>
    </source>
</reference>
<dbReference type="PRINTS" id="PR00081">
    <property type="entry name" value="GDHRDH"/>
</dbReference>
<dbReference type="InterPro" id="IPR057326">
    <property type="entry name" value="KR_dom"/>
</dbReference>
<dbReference type="InterPro" id="IPR002347">
    <property type="entry name" value="SDR_fam"/>
</dbReference>
<dbReference type="CDD" id="cd05233">
    <property type="entry name" value="SDR_c"/>
    <property type="match status" value="1"/>
</dbReference>
<evidence type="ECO:0000256" key="2">
    <source>
        <dbReference type="RuleBase" id="RU000363"/>
    </source>
</evidence>
<feature type="domain" description="Ketoreductase" evidence="3">
    <location>
        <begin position="5"/>
        <end position="181"/>
    </location>
</feature>
<protein>
    <submittedName>
        <fullName evidence="4">NAD(P)-dependent dehydrogenase (Short-subunit alcohol dehydrogenase family)</fullName>
    </submittedName>
</protein>
<evidence type="ECO:0000256" key="1">
    <source>
        <dbReference type="ARBA" id="ARBA00006484"/>
    </source>
</evidence>
<dbReference type="InterPro" id="IPR020904">
    <property type="entry name" value="Sc_DH/Rdtase_CS"/>
</dbReference>
<proteinExistence type="inferred from homology"/>
<organism evidence="4 5">
    <name type="scientific">Kaistia defluvii</name>
    <dbReference type="NCBI Taxonomy" id="410841"/>
    <lineage>
        <taxon>Bacteria</taxon>
        <taxon>Pseudomonadati</taxon>
        <taxon>Pseudomonadota</taxon>
        <taxon>Alphaproteobacteria</taxon>
        <taxon>Hyphomicrobiales</taxon>
        <taxon>Kaistiaceae</taxon>
        <taxon>Kaistia</taxon>
    </lineage>
</organism>
<comment type="caution">
    <text evidence="4">The sequence shown here is derived from an EMBL/GenBank/DDBJ whole genome shotgun (WGS) entry which is preliminary data.</text>
</comment>
<evidence type="ECO:0000313" key="5">
    <source>
        <dbReference type="Proteomes" id="UP001549321"/>
    </source>
</evidence>
<dbReference type="SUPFAM" id="SSF51735">
    <property type="entry name" value="NAD(P)-binding Rossmann-fold domains"/>
    <property type="match status" value="1"/>
</dbReference>
<comment type="similarity">
    <text evidence="1 2">Belongs to the short-chain dehydrogenases/reductases (SDR) family.</text>
</comment>
<dbReference type="PANTHER" id="PTHR42879:SF2">
    <property type="entry name" value="3-OXOACYL-[ACYL-CARRIER-PROTEIN] REDUCTASE FABG"/>
    <property type="match status" value="1"/>
</dbReference>
<dbReference type="InterPro" id="IPR050259">
    <property type="entry name" value="SDR"/>
</dbReference>
<dbReference type="PROSITE" id="PS00061">
    <property type="entry name" value="ADH_SHORT"/>
    <property type="match status" value="1"/>
</dbReference>